<dbReference type="GO" id="GO:0005524">
    <property type="term" value="F:ATP binding"/>
    <property type="evidence" value="ECO:0007669"/>
    <property type="project" value="UniProtKB-KW"/>
</dbReference>
<dbReference type="RefSeq" id="WP_112218380.1">
    <property type="nucleotide sequence ID" value="NZ_MVJN01000002.1"/>
</dbReference>
<feature type="region of interest" description="Disordered" evidence="8">
    <location>
        <begin position="1"/>
        <end position="22"/>
    </location>
</feature>
<comment type="catalytic activity">
    <reaction evidence="7">
        <text>riboflavin + ATP = FMN + ADP + H(+)</text>
        <dbReference type="Rhea" id="RHEA:14357"/>
        <dbReference type="ChEBI" id="CHEBI:15378"/>
        <dbReference type="ChEBI" id="CHEBI:30616"/>
        <dbReference type="ChEBI" id="CHEBI:57986"/>
        <dbReference type="ChEBI" id="CHEBI:58210"/>
        <dbReference type="ChEBI" id="CHEBI:456216"/>
        <dbReference type="EC" id="2.7.1.26"/>
    </reaction>
</comment>
<accession>A0A364LLT9</accession>
<dbReference type="PANTHER" id="PTHR22749">
    <property type="entry name" value="RIBOFLAVIN KINASE/FMN ADENYLYLTRANSFERASE"/>
    <property type="match status" value="1"/>
</dbReference>
<dbReference type="AlphaFoldDB" id="A0A364LLT9"/>
<evidence type="ECO:0000256" key="4">
    <source>
        <dbReference type="ARBA" id="ARBA00022679"/>
    </source>
</evidence>
<reference evidence="10 11" key="1">
    <citation type="submission" date="2017-02" db="EMBL/GenBank/DDBJ databases">
        <title>Legionella quilivanii strain from human: case report and whole genome sequencing analysis.</title>
        <authorList>
            <person name="Lalancette C."/>
            <person name="Leduc J.-M."/>
            <person name="Levesque S."/>
            <person name="Fournier E."/>
            <person name="Saoud J."/>
            <person name="Faucher S.P."/>
            <person name="Bernard K."/>
            <person name="Martineau C."/>
            <person name="Longtin J."/>
        </authorList>
    </citation>
    <scope>NUCLEOTIDE SEQUENCE [LARGE SCALE GENOMIC DNA]</scope>
    <source>
        <strain evidence="10 11">ID143958</strain>
    </source>
</reference>
<keyword evidence="6" id="KW-0067">ATP-binding</keyword>
<gene>
    <name evidence="10" type="ORF">B1207_02260</name>
</gene>
<dbReference type="SMART" id="SM00904">
    <property type="entry name" value="Flavokinase"/>
    <property type="match status" value="1"/>
</dbReference>
<dbReference type="InterPro" id="IPR015865">
    <property type="entry name" value="Riboflavin_kinase_bac/euk"/>
</dbReference>
<evidence type="ECO:0000256" key="1">
    <source>
        <dbReference type="ARBA" id="ARBA00012105"/>
    </source>
</evidence>
<evidence type="ECO:0000256" key="6">
    <source>
        <dbReference type="ARBA" id="ARBA00022840"/>
    </source>
</evidence>
<evidence type="ECO:0000259" key="9">
    <source>
        <dbReference type="SMART" id="SM00904"/>
    </source>
</evidence>
<organism evidence="10 11">
    <name type="scientific">Legionella quinlivanii</name>
    <dbReference type="NCBI Taxonomy" id="45073"/>
    <lineage>
        <taxon>Bacteria</taxon>
        <taxon>Pseudomonadati</taxon>
        <taxon>Pseudomonadota</taxon>
        <taxon>Gammaproteobacteria</taxon>
        <taxon>Legionellales</taxon>
        <taxon>Legionellaceae</taxon>
        <taxon>Legionella</taxon>
    </lineage>
</organism>
<dbReference type="InterPro" id="IPR023465">
    <property type="entry name" value="Riboflavin_kinase_dom_sf"/>
</dbReference>
<sequence>MKYYQDKASAPNEIKQSTQSKYSYQPLGDPPKVLLISENSIHNEKFPVHFEQFEKLCDCNHFVHDLEDDFRYIGRVQKGKQLGRQWGIPTANIDAEHMYPCLSGIFYVKVRRKNGQSYQGIASVGKRPTVRGSTQVLEVFIFNFSGDLYGEALEILFVHKLRDEIKFSSIDALIGQIYDDIHKAQILFPD</sequence>
<name>A0A364LLT9_9GAMM</name>
<dbReference type="Gene3D" id="2.40.30.30">
    <property type="entry name" value="Riboflavin kinase-like"/>
    <property type="match status" value="1"/>
</dbReference>
<evidence type="ECO:0000313" key="11">
    <source>
        <dbReference type="Proteomes" id="UP000249458"/>
    </source>
</evidence>
<keyword evidence="4" id="KW-0808">Transferase</keyword>
<evidence type="ECO:0000256" key="2">
    <source>
        <dbReference type="ARBA" id="ARBA00022630"/>
    </source>
</evidence>
<dbReference type="EC" id="2.7.1.26" evidence="1"/>
<proteinExistence type="predicted"/>
<keyword evidence="2" id="KW-0285">Flavoprotein</keyword>
<keyword evidence="3" id="KW-0288">FMN</keyword>
<dbReference type="PANTHER" id="PTHR22749:SF6">
    <property type="entry name" value="RIBOFLAVIN KINASE"/>
    <property type="match status" value="1"/>
</dbReference>
<evidence type="ECO:0000256" key="3">
    <source>
        <dbReference type="ARBA" id="ARBA00022643"/>
    </source>
</evidence>
<evidence type="ECO:0000313" key="10">
    <source>
        <dbReference type="EMBL" id="RAP37835.1"/>
    </source>
</evidence>
<dbReference type="EMBL" id="MVJN01000002">
    <property type="protein sequence ID" value="RAP37835.1"/>
    <property type="molecule type" value="Genomic_DNA"/>
</dbReference>
<comment type="caution">
    <text evidence="10">The sequence shown here is derived from an EMBL/GenBank/DDBJ whole genome shotgun (WGS) entry which is preliminary data.</text>
</comment>
<dbReference type="Proteomes" id="UP000249458">
    <property type="component" value="Unassembled WGS sequence"/>
</dbReference>
<feature type="domain" description="Riboflavin kinase" evidence="9">
    <location>
        <begin position="65"/>
        <end position="189"/>
    </location>
</feature>
<keyword evidence="5" id="KW-0547">Nucleotide-binding</keyword>
<evidence type="ECO:0000256" key="8">
    <source>
        <dbReference type="SAM" id="MobiDB-lite"/>
    </source>
</evidence>
<dbReference type="InterPro" id="IPR023468">
    <property type="entry name" value="Riboflavin_kinase"/>
</dbReference>
<dbReference type="GO" id="GO:0009231">
    <property type="term" value="P:riboflavin biosynthetic process"/>
    <property type="evidence" value="ECO:0007669"/>
    <property type="project" value="InterPro"/>
</dbReference>
<protein>
    <recommendedName>
        <fullName evidence="1">riboflavin kinase</fullName>
        <ecNumber evidence="1">2.7.1.26</ecNumber>
    </recommendedName>
</protein>
<evidence type="ECO:0000256" key="5">
    <source>
        <dbReference type="ARBA" id="ARBA00022741"/>
    </source>
</evidence>
<dbReference type="SUPFAM" id="SSF82114">
    <property type="entry name" value="Riboflavin kinase-like"/>
    <property type="match status" value="1"/>
</dbReference>
<evidence type="ECO:0000256" key="7">
    <source>
        <dbReference type="ARBA" id="ARBA00047880"/>
    </source>
</evidence>
<dbReference type="Pfam" id="PF01687">
    <property type="entry name" value="Flavokinase"/>
    <property type="match status" value="1"/>
</dbReference>
<dbReference type="GO" id="GO:0009398">
    <property type="term" value="P:FMN biosynthetic process"/>
    <property type="evidence" value="ECO:0007669"/>
    <property type="project" value="TreeGrafter"/>
</dbReference>
<dbReference type="GO" id="GO:0008531">
    <property type="term" value="F:riboflavin kinase activity"/>
    <property type="evidence" value="ECO:0007669"/>
    <property type="project" value="UniProtKB-EC"/>
</dbReference>